<feature type="coiled-coil region" evidence="32">
    <location>
        <begin position="631"/>
        <end position="665"/>
    </location>
</feature>
<dbReference type="GO" id="GO:0039654">
    <property type="term" value="P:fusion of virus membrane with host endosome membrane"/>
    <property type="evidence" value="ECO:0007669"/>
    <property type="project" value="UniProtKB-UniRule"/>
</dbReference>
<feature type="region of interest" description="Fusion peptide" evidence="32">
    <location>
        <begin position="510"/>
        <end position="530"/>
    </location>
</feature>
<comment type="miscellaneous">
    <text evidence="32">HIV-1 lineages are divided in three main groups, M (for Major), O (for Outlier), and N (for New, or Non-M, Non-O). The vast majority of strains found worldwide belong to the group M. Group O seems to be endemic to and largely confined to Cameroon and neighboring countries in West Central Africa, where these viruses represent a small minority of HIV-1 strains. The group N is represented by a limited number of isolates from Cameroonian persons. The group M is further subdivided in 9 clades or subtypes (A to D, F to H, J and K).</text>
</comment>
<dbReference type="GO" id="GO:0075512">
    <property type="term" value="P:clathrin-dependent endocytosis of virus by host cell"/>
    <property type="evidence" value="ECO:0007669"/>
    <property type="project" value="UniProtKB-UniRule"/>
</dbReference>
<evidence type="ECO:0000256" key="9">
    <source>
        <dbReference type="ARBA" id="ARBA00022511"/>
    </source>
</evidence>
<feature type="region of interest" description="MPER; binding to GalCer" evidence="32">
    <location>
        <begin position="660"/>
        <end position="681"/>
    </location>
</feature>
<feature type="short sequence motif" description="YXXL motif; contains endocytosis signal" evidence="32">
    <location>
        <begin position="710"/>
        <end position="713"/>
    </location>
</feature>
<evidence type="ECO:0000256" key="8">
    <source>
        <dbReference type="ARBA" id="ARBA00022510"/>
    </source>
</evidence>
<dbReference type="GO" id="GO:1903911">
    <property type="term" value="P:positive regulation of receptor clustering"/>
    <property type="evidence" value="ECO:0007669"/>
    <property type="project" value="UniProtKB-UniRule"/>
</dbReference>
<evidence type="ECO:0000256" key="7">
    <source>
        <dbReference type="ARBA" id="ARBA00022506"/>
    </source>
</evidence>
<dbReference type="CDD" id="cd09909">
    <property type="entry name" value="HIV-1-like_HR1-HR2"/>
    <property type="match status" value="1"/>
</dbReference>
<evidence type="ECO:0000256" key="15">
    <source>
        <dbReference type="ARBA" id="ARBA00022703"/>
    </source>
</evidence>
<dbReference type="SUPFAM" id="SSF56502">
    <property type="entry name" value="gp120 core"/>
    <property type="match status" value="2"/>
</dbReference>
<keyword evidence="24 32" id="KW-0175">Coiled coil</keyword>
<comment type="caution">
    <text evidence="32 33">Lacks conserved residue(s) required for the propagation of feature annotation.</text>
</comment>
<evidence type="ECO:0000256" key="13">
    <source>
        <dbReference type="ARBA" id="ARBA00022685"/>
    </source>
</evidence>
<sequence>MRVRETQMNWPNLWKWGTLILGLVIICKASDNLWVTVYYGVPVWRDADTTLFCASDAKAHETEAHNVWATHACVPTDPNPQEIYLENVTENFNMWKNNMVEQMQEDVISLWDQSLKPCVKLTPLCVTLNCTEAQLTCNDTQCNGNSSEIEKLTGEVKNCSFNITTELRDKRNKVHALFYRLDIVSIEEENNSSKNFSTYRLINCNTSVIKQACPKISFDPIPIHYCTPAGYAILKCNDKNFNGTGPCKNVSSVQCTHGIKPVVSTQLLLNGSLAEEEIVIRSENLTDNAKTIIVHLNKSVVINCTRPSNNTRTSITIGPGQMFYRTGEIIGDIRQAYCEVNGTQWNKTLEQVRRKLKERFNDSTISFQPPSGGDLEIITHHFNCRGEFFYCNTSKLFNISETEKQNGTIILPCRIKQIINMWQETGQAMYAPPVSGRINCISNITGILLTRDGGTNETEENKTETFRPGGGNMKDNWRSELYKYKVVQIEPLGIAPTRAKRRVVERKKRAVGIGAMIFGFLGAAGSTMGAASITLTVQARQLLSGIVQQQSNLLRAIEAQQHMLQLTVWGIKQLQARVLAVERYLKDQKFLGLWGCSGKIICTTAVPWNSTWSNKSFEEIWNNMTWTEWEREISNYTNQIYEILTESQNQQDKNEKDLLELDKWASLWNWFDITKWLWYIKIFIMIVGGLIGLRIIFAVLSIVNRVRQGYSPLFFQTPTHQQREPARPEETEEGGGEQGRDRSVRLVSGFLALAWDDLRSLCLFSYRRLRDFISIAARTVELLGHSSLKGLRRGWEGLKYLWNLLLYWGQELKISAISLFDTIAIAVAGWTDRIIEVAQGAWRAILHIPRRIRQGLERALL</sequence>
<comment type="PTM">
    <text evidence="32">Highly glycosylated by host. The high number of glycan on the protein is reffered to as 'glycan shield' because it contributes to hide protein sequence from adaptive immune system.</text>
</comment>
<keyword evidence="10 32" id="KW-1165">Clathrin-mediated endocytosis of virus by host</keyword>
<evidence type="ECO:0000259" key="36">
    <source>
        <dbReference type="Pfam" id="PF00517"/>
    </source>
</evidence>
<feature type="domain" description="Human immunodeficiency virus 1 envelope glycoprotein Gp120" evidence="35">
    <location>
        <begin position="33"/>
        <end position="509"/>
    </location>
</feature>
<feature type="chain" id="PRO_5023227584" description="Envelope glycoprotein gp160" evidence="32">
    <location>
        <begin position="32"/>
        <end position="861"/>
    </location>
</feature>
<keyword evidence="12 32" id="KW-1162">Viral penetration into host cytoplasm</keyword>
<comment type="domain">
    <text evidence="32">The YXXL motif is involved in determining the exact site of viral release at the surface of infected mononuclear cells and promotes endocytosis. YXXL and di-leucine endocytosis motifs interact directly or indirectly with the clathrin adapter complexes, opperate independently, and their activities are not additive.</text>
</comment>
<dbReference type="GO" id="GO:0019064">
    <property type="term" value="P:fusion of virus membrane with host plasma membrane"/>
    <property type="evidence" value="ECO:0007669"/>
    <property type="project" value="UniProtKB-UniRule"/>
</dbReference>
<keyword evidence="25 32" id="KW-0472">Membrane</keyword>
<feature type="disulfide bond" evidence="32">
    <location>
        <begin position="53"/>
        <end position="73"/>
    </location>
</feature>
<evidence type="ECO:0000256" key="25">
    <source>
        <dbReference type="ARBA" id="ARBA00023136"/>
    </source>
</evidence>
<comment type="PTM">
    <text evidence="32">Specific enzymatic cleavages in vivo yield mature proteins. Envelope glycoproteins are synthesized as a inactive precursor that is heavily N-glycosylated and processed likely by host cell furin in the Golgi to yield the mature SU and TM proteins. The cleavage site between SU and TM requires the minimal sequence [KR]-X-[KR]-R. About 2 of the 9 disulfide bonds of gp41 are reduced by P4HB/PDI, following binding to CD4 receptor.</text>
</comment>
<evidence type="ECO:0000256" key="24">
    <source>
        <dbReference type="ARBA" id="ARBA00023054"/>
    </source>
</evidence>
<evidence type="ECO:0000256" key="22">
    <source>
        <dbReference type="ARBA" id="ARBA00022989"/>
    </source>
</evidence>
<keyword evidence="16 32" id="KW-0732">Signal</keyword>
<keyword evidence="18 32" id="KW-0946">Virion</keyword>
<evidence type="ECO:0000256" key="18">
    <source>
        <dbReference type="ARBA" id="ARBA00022844"/>
    </source>
</evidence>
<evidence type="ECO:0000256" key="33">
    <source>
        <dbReference type="RuleBase" id="RU363095"/>
    </source>
</evidence>
<feature type="chain" id="PRO_5023227585" description="Transmembrane protein gp41" evidence="32">
    <location>
        <begin position="510"/>
        <end position="861"/>
    </location>
</feature>
<evidence type="ECO:0000256" key="2">
    <source>
        <dbReference type="ARBA" id="ARBA00004433"/>
    </source>
</evidence>
<evidence type="ECO:0000313" key="37">
    <source>
        <dbReference type="EMBL" id="AET80875.1"/>
    </source>
</evidence>
<keyword evidence="28 32" id="KW-0325">Glycoprotein</keyword>
<dbReference type="GO" id="GO:0019082">
    <property type="term" value="P:viral protein processing"/>
    <property type="evidence" value="ECO:0007669"/>
    <property type="project" value="UniProtKB-UniRule"/>
</dbReference>
<keyword evidence="31 32" id="KW-1160">Virus entry into host cell</keyword>
<evidence type="ECO:0000256" key="32">
    <source>
        <dbReference type="HAMAP-Rule" id="MF_04083"/>
    </source>
</evidence>
<keyword evidence="17 32" id="KW-1161">Viral attachment to host cell</keyword>
<feature type="domain" description="Retroviral envelope protein GP41-like" evidence="36">
    <location>
        <begin position="528"/>
        <end position="719"/>
    </location>
</feature>
<feature type="short sequence motif" description="Di-leucine internalization motif" evidence="32">
    <location>
        <begin position="860"/>
        <end position="861"/>
    </location>
</feature>
<feature type="region of interest" description="Disordered" evidence="34">
    <location>
        <begin position="718"/>
        <end position="740"/>
    </location>
</feature>
<evidence type="ECO:0000256" key="14">
    <source>
        <dbReference type="ARBA" id="ARBA00022692"/>
    </source>
</evidence>
<feature type="transmembrane region" description="Helical" evidence="33">
    <location>
        <begin position="510"/>
        <end position="533"/>
    </location>
</feature>
<evidence type="ECO:0000256" key="4">
    <source>
        <dbReference type="ARBA" id="ARBA00004563"/>
    </source>
</evidence>
<evidence type="ECO:0000256" key="16">
    <source>
        <dbReference type="ARBA" id="ARBA00022729"/>
    </source>
</evidence>
<dbReference type="GO" id="GO:0016020">
    <property type="term" value="C:membrane"/>
    <property type="evidence" value="ECO:0007669"/>
    <property type="project" value="UniProtKB-UniRule"/>
</dbReference>
<comment type="subcellular location">
    <molecule>Transmembrane protein gp41</molecule>
    <subcellularLocation>
        <location evidence="32">Virion membrane</location>
        <topology evidence="32">Single-pass type I membrane protein</topology>
    </subcellularLocation>
    <subcellularLocation>
        <location evidence="32">Host cell membrane</location>
        <topology evidence="32">Single-pass type I membrane protein</topology>
    </subcellularLocation>
    <subcellularLocation>
        <location evidence="32">Host endosome membrane</location>
        <topology evidence="32">Single-pass type I membrane protein</topology>
    </subcellularLocation>
    <text evidence="32">It is probably concentrated at the site of budding and incorporated into the virions possibly by contacts between the cytoplasmic tail of Env and the N-terminus of Gag.</text>
</comment>
<dbReference type="Pfam" id="PF00516">
    <property type="entry name" value="GP120"/>
    <property type="match status" value="1"/>
</dbReference>
<evidence type="ECO:0000256" key="17">
    <source>
        <dbReference type="ARBA" id="ARBA00022804"/>
    </source>
</evidence>
<keyword evidence="27 32" id="KW-1015">Disulfide bond</keyword>
<reference evidence="37" key="1">
    <citation type="journal article" date="2011" name="PLoS ONE">
        <title>Molecular Evolution of HIV-1 CRF01_AE Env in Thai Patients.</title>
        <authorList>
            <person name="Boonchawalit S."/>
            <person name="Jullaksorn D."/>
            <person name="Uttiyoung J."/>
            <person name="Yowang A."/>
            <person name="Krathong N."/>
            <person name="Chautrakul S."/>
            <person name="Yamashita A."/>
            <person name="Ikuta K."/>
            <person name="Roobsoong A."/>
            <person name="Kanitvittaya S."/>
            <person name="Sawanpanyalert P."/>
            <person name="Kameoka M."/>
        </authorList>
    </citation>
    <scope>NUCLEOTIDE SEQUENCE</scope>
    <source>
        <strain evidence="37">AE-Env_CR25_Jan10D</strain>
    </source>
</reference>
<feature type="disulfide bond" evidence="32">
    <location>
        <begin position="226"/>
        <end position="255"/>
    </location>
</feature>
<keyword evidence="7 32" id="KW-1168">Fusion of virus membrane with host membrane</keyword>
<accession>G9HSA2</accession>
<evidence type="ECO:0000259" key="35">
    <source>
        <dbReference type="Pfam" id="PF00516"/>
    </source>
</evidence>
<evidence type="ECO:0000256" key="19">
    <source>
        <dbReference type="ARBA" id="ARBA00022870"/>
    </source>
</evidence>
<keyword evidence="14 32" id="KW-0812">Transmembrane</keyword>
<dbReference type="SUPFAM" id="SSF58069">
    <property type="entry name" value="Virus ectodomain"/>
    <property type="match status" value="1"/>
</dbReference>
<organism evidence="37">
    <name type="scientific">Human immunodeficiency virus type 1</name>
    <name type="common">HIV-1</name>
    <dbReference type="NCBI Taxonomy" id="11676"/>
    <lineage>
        <taxon>Viruses</taxon>
        <taxon>Riboviria</taxon>
        <taxon>Pararnavirae</taxon>
        <taxon>Artverviricota</taxon>
        <taxon>Revtraviricetes</taxon>
        <taxon>Ortervirales</taxon>
        <taxon>Retroviridae</taxon>
        <taxon>Orthoretrovirinae</taxon>
        <taxon>Lentivirus</taxon>
        <taxon>Lentivirus humimdef1</taxon>
    </lineage>
</organism>
<dbReference type="Pfam" id="PF00517">
    <property type="entry name" value="GP41"/>
    <property type="match status" value="1"/>
</dbReference>
<dbReference type="Gene3D" id="1.20.5.490">
    <property type="entry name" value="Single helix bin"/>
    <property type="match status" value="1"/>
</dbReference>
<evidence type="ECO:0000256" key="6">
    <source>
        <dbReference type="ARBA" id="ARBA00004650"/>
    </source>
</evidence>
<keyword evidence="13 32" id="KW-0165">Cleavage on pair of basic residues</keyword>
<evidence type="ECO:0000256" key="31">
    <source>
        <dbReference type="ARBA" id="ARBA00023296"/>
    </source>
</evidence>
<evidence type="ECO:0000256" key="26">
    <source>
        <dbReference type="ARBA" id="ARBA00023139"/>
    </source>
</evidence>
<evidence type="ECO:0000256" key="28">
    <source>
        <dbReference type="ARBA" id="ARBA00023180"/>
    </source>
</evidence>
<dbReference type="FunFam" id="2.170.40.20:FF:000004">
    <property type="entry name" value="Envelope glycoprotein gp160"/>
    <property type="match status" value="1"/>
</dbReference>
<organismHost>
    <name type="scientific">Homo sapiens</name>
    <name type="common">Human</name>
    <dbReference type="NCBI Taxonomy" id="9606"/>
</organismHost>
<dbReference type="HAMAP" id="MF_04083">
    <property type="entry name" value="HIV_ENV"/>
    <property type="match status" value="1"/>
</dbReference>
<comment type="miscellaneous">
    <text evidence="32">Inhibitors targeting HIV-1 viral envelope proteins are used as antiretroviral drugs. Attachment of virions to the cell surface via non-specific interactions and CD4 binding can be blocked by inhibitors that include cyanovirin-N, cyclotriazadisulfonamide analogs, PRO 2000, TNX 355 and PRO 542. In addition, BMS 806 can block CD4-induced conformational changes. Env interactions with the coreceptor molecules can be targeted by CCR5 antagonists including SCH-D, maraviroc (UK 427857) and aplaviroc (GW 873140), and the CXCR4 antagonist AMD 070. Fusion of viral and cellular membranes can be inhibited by peptides such as enfuvirtide and tifuvirtide (T 1249). Resistance to inhibitors associated with mutations in Env are observed. Most of the time, single mutations confer only a modest reduction in drug susceptibility. Combination of several mutations is usually required to develop a high-level drug resistance.</text>
</comment>
<comment type="function">
    <text evidence="32">Envelope glycoprotein gp160: Oligomerizes in the host endoplasmic reticulum into predominantly trimers. In a second time, gp160 transits in the host Golgi, where glycosylation is completed. The precursor is then proteolytically cleaved in the trans-Golgi and thereby activated by cellular furin or furin-like proteases to produce gp120 and gp41.</text>
</comment>
<dbReference type="FunFam" id="1.10.287.210:FF:000001">
    <property type="entry name" value="Envelope glycoprotein gp160"/>
    <property type="match status" value="1"/>
</dbReference>
<dbReference type="InterPro" id="IPR036377">
    <property type="entry name" value="Gp120_core_sf"/>
</dbReference>
<feature type="region of interest" description="Immunosuppression" evidence="32">
    <location>
        <begin position="572"/>
        <end position="590"/>
    </location>
</feature>
<keyword evidence="23 32" id="KW-1039">Host endosome</keyword>
<evidence type="ECO:0000256" key="23">
    <source>
        <dbReference type="ARBA" id="ARBA00023046"/>
    </source>
</evidence>
<evidence type="ECO:0000256" key="12">
    <source>
        <dbReference type="ARBA" id="ARBA00022595"/>
    </source>
</evidence>
<dbReference type="InterPro" id="IPR000777">
    <property type="entry name" value="HIV1_Gp120"/>
</dbReference>
<evidence type="ECO:0000256" key="10">
    <source>
        <dbReference type="ARBA" id="ARBA00022570"/>
    </source>
</evidence>
<comment type="subunit">
    <text evidence="32">The mature envelope protein (Env) consists of a homotrimer of non-covalently associated gp120-gp41 heterodimers. The resulting complex protrudes from the virus surface as a spike. There seems to be as few as 10 spikes on the average virion. Surface protein gp120 interacts with host CD4, CCR5 and CXCR4. Gp120 also interacts with the C-type lectins CD209/DC-SIGN and CLEC4M/DC-SIGNR (collectively referred to as DC-SIGN(R)). Gp120 and gp41 interact with GalCer. Gp120 interacts with host ITGA4/ITGB7 complex; on CD4+ T-cells, this interaction results in rapid activation of integrin ITGAL/LFA-1, which facilitates efficient cell-to-cell spreading of HIV-1. Gp120 interacts with cell-associated heparan sulfate; this interaction increases virus infectivity on permissive cells and may be involved in infection of CD4- cells.</text>
</comment>
<comment type="function">
    <text evidence="32">Surface protein gp120: Attaches the virus to the host lymphoid cell by binding to the primary receptor CD4. This interaction induces a structural rearrangement creating a high affinity binding site for a chemokine coreceptor like CXCR4 and/or CCR5. Acts as a ligand for CD209/DC-SIGN and CLEC4M/DC-SIGNR, which are respectively found on dendritic cells (DCs), and on endothelial cells of liver sinusoids and lymph node sinuses. These interactions allow capture of viral particles at mucosal surfaces by these cells and subsequent transmission to permissive cells. HIV subverts the migration properties of dendritic cells to gain access to CD4+ T-cells in lymph nodes. Virus transmission to permissive T-cells occurs either in trans (without DCs infection, through viral capture and transmission), or in cis (following DCs productive infection, through the usual CD4-gp120 interaction), thereby inducing a robust infection. In trans infection, bound virions remain infectious over days and it is proposed that they are not degraded, but protected in non-lysosomal acidic organelles within the DCs close to the cell membrane thus contributing to the viral infectious potential during DCs' migration from the periphery to the lymphoid tissues. On arrival at lymphoid tissues, intact virions recycle back to DCs' cell surface allowing virus transmission to CD4+ T-cells.</text>
</comment>
<dbReference type="Gene3D" id="2.170.40.20">
    <property type="entry name" value="Human immunodeficiency virus 1, Gp160, envelope glycoprotein"/>
    <property type="match status" value="2"/>
</dbReference>
<comment type="subcellular location">
    <subcellularLocation>
        <location evidence="3">Host cell membrane</location>
        <topology evidence="3">Peripheral membrane protein</topology>
    </subcellularLocation>
    <subcellularLocation>
        <location evidence="1">Host cell membrane</location>
        <topology evidence="1">Single-pass type I membrane protein</topology>
    </subcellularLocation>
    <subcellularLocation>
        <location evidence="2">Host endosome membrane</location>
        <topology evidence="2">Peripheral membrane protein</topology>
    </subcellularLocation>
    <subcellularLocation>
        <location evidence="5">Host endosome membrane</location>
        <topology evidence="5">Single-pass type I membrane protein</topology>
    </subcellularLocation>
    <subcellularLocation>
        <location evidence="6">Virion membrane</location>
        <topology evidence="6">Peripheral membrane protein</topology>
    </subcellularLocation>
    <subcellularLocation>
        <location evidence="4">Virion membrane</location>
        <topology evidence="4">Single-pass type I membrane protein</topology>
    </subcellularLocation>
</comment>
<keyword evidence="30 32" id="KW-0449">Lipoprotein</keyword>
<dbReference type="GO" id="GO:0052031">
    <property type="term" value="P:symbiont-mediated perturbation of host defense response"/>
    <property type="evidence" value="ECO:0007669"/>
    <property type="project" value="UniProtKB-UniRule"/>
</dbReference>
<evidence type="ECO:0000256" key="1">
    <source>
        <dbReference type="ARBA" id="ARBA00004402"/>
    </source>
</evidence>
<dbReference type="GO" id="GO:0044175">
    <property type="term" value="C:host cell endosome membrane"/>
    <property type="evidence" value="ECO:0007669"/>
    <property type="project" value="UniProtKB-SubCell"/>
</dbReference>
<comment type="domain">
    <text evidence="32">The membrane proximal external region (MPER) present in gp41 is a tryptophan-rich region recognized by the antibodies 2F5, Z13, and 4E10. MPER seems to play a role in fusion.</text>
</comment>
<dbReference type="GO" id="GO:1903908">
    <property type="term" value="P:positive regulation of plasma membrane raft polarization"/>
    <property type="evidence" value="ECO:0007669"/>
    <property type="project" value="UniProtKB-UniRule"/>
</dbReference>
<keyword evidence="21 32" id="KW-1164">Virus endocytosis by host</keyword>
<dbReference type="FunFam" id="2.170.40.20:FF:000003">
    <property type="entry name" value="Envelope glycoprotein gp160"/>
    <property type="match status" value="1"/>
</dbReference>
<evidence type="ECO:0000256" key="11">
    <source>
        <dbReference type="ARBA" id="ARBA00022581"/>
    </source>
</evidence>
<evidence type="ECO:0000256" key="20">
    <source>
        <dbReference type="ARBA" id="ARBA00022879"/>
    </source>
</evidence>
<dbReference type="FunFam" id="1.20.5.490:FF:000001">
    <property type="entry name" value="Envelope glycoprotein gp160"/>
    <property type="match status" value="1"/>
</dbReference>
<keyword evidence="15 32" id="KW-0053">Apoptosis</keyword>
<keyword evidence="8 32" id="KW-1170">Fusion of virus membrane with host endosomal membrane</keyword>
<dbReference type="InterPro" id="IPR037527">
    <property type="entry name" value="Gp160"/>
</dbReference>
<feature type="disulfide bond" evidence="32">
    <location>
        <begin position="596"/>
        <end position="602"/>
    </location>
</feature>
<keyword evidence="9 32" id="KW-1032">Host cell membrane</keyword>
<dbReference type="InterPro" id="IPR000328">
    <property type="entry name" value="GP41-like"/>
</dbReference>
<evidence type="ECO:0000256" key="3">
    <source>
        <dbReference type="ARBA" id="ARBA00004505"/>
    </source>
</evidence>
<feature type="transmembrane region" description="Helical" evidence="33">
    <location>
        <begin position="676"/>
        <end position="703"/>
    </location>
</feature>
<comment type="similarity">
    <text evidence="32">Belongs to the HIV-1 env protein family.</text>
</comment>
<comment type="domain">
    <text evidence="32">The CD4-binding region is targeted by the antibody b12.</text>
</comment>
<keyword evidence="22 32" id="KW-1133">Transmembrane helix</keyword>
<feature type="lipid moiety-binding region" description="S-palmitoyl cysteine; by host" evidence="32">
    <location>
        <position position="762"/>
    </location>
</feature>
<evidence type="ECO:0000256" key="29">
    <source>
        <dbReference type="ARBA" id="ARBA00023280"/>
    </source>
</evidence>
<evidence type="ECO:0000256" key="27">
    <source>
        <dbReference type="ARBA" id="ARBA00023157"/>
    </source>
</evidence>
<comment type="domain">
    <text evidence="32">Some of the most genetically diverse regions of the viral genome are present in Env. They are called variable regions 1 through 5 (V1 through V5). Coreceptor usage of gp120 is determined mainly by the primary structure of the third variable region (V3) in the outer domain of gp120. The sequence of V3 determines which coreceptor, CCR5 and/or CXCR4 (corresponding to R5/macrophage, X4/T cell and R5X4/T cell and macrophage tropism), is used to trigger the fusion potential of the Env complex, and hence which cells the virus can infect. Binding to CCR5 involves a region adjacent in addition to V3.</text>
</comment>
<feature type="topological domain" description="Cytoplasmic" evidence="32">
    <location>
        <begin position="704"/>
        <end position="861"/>
    </location>
</feature>
<evidence type="ECO:0000256" key="5">
    <source>
        <dbReference type="ARBA" id="ARBA00004578"/>
    </source>
</evidence>
<comment type="subcellular location">
    <molecule>Surface protein gp120</molecule>
    <subcellularLocation>
        <location evidence="32">Virion membrane</location>
        <topology evidence="32">Peripheral membrane protein</topology>
    </subcellularLocation>
    <subcellularLocation>
        <location evidence="32">Host cell membrane</location>
        <topology evidence="32">Peripheral membrane protein</topology>
    </subcellularLocation>
    <subcellularLocation>
        <location evidence="32">Host endosome membrane</location>
        <topology evidence="32">Single-pass type I membrane protein</topology>
    </subcellularLocation>
    <text evidence="32">The surface protein is not anchored to the viral envelope, but associates with the extravirion surface through its binding to TM. It is probably concentrated at the site of budding and incorporated into the virions possibly by contacts between the cytoplasmic tail of Env and the N-terminus of Gag.</text>
</comment>
<evidence type="ECO:0000256" key="34">
    <source>
        <dbReference type="SAM" id="MobiDB-lite"/>
    </source>
</evidence>
<dbReference type="EMBL" id="JN388186">
    <property type="protein sequence ID" value="AET80875.1"/>
    <property type="molecule type" value="Genomic_DNA"/>
</dbReference>
<keyword evidence="20 32" id="KW-0261">Viral envelope protein</keyword>
<dbReference type="GO" id="GO:0055036">
    <property type="term" value="C:virion membrane"/>
    <property type="evidence" value="ECO:0007669"/>
    <property type="project" value="UniProtKB-SubCell"/>
</dbReference>
<name>G9HSA2_HV1</name>
<feature type="disulfide bond" evidence="32">
    <location>
        <begin position="236"/>
        <end position="247"/>
    </location>
</feature>
<keyword evidence="29 32" id="KW-0899">Viral immunoevasion</keyword>
<dbReference type="GO" id="GO:0019031">
    <property type="term" value="C:viral envelope"/>
    <property type="evidence" value="ECO:0007669"/>
    <property type="project" value="UniProtKB-KW"/>
</dbReference>
<keyword evidence="19 32" id="KW-1043">Host membrane</keyword>
<evidence type="ECO:0000256" key="21">
    <source>
        <dbReference type="ARBA" id="ARBA00022890"/>
    </source>
</evidence>
<feature type="region of interest" description="CD4-binding loop" evidence="32">
    <location>
        <begin position="370"/>
        <end position="380"/>
    </location>
</feature>
<protein>
    <recommendedName>
        <fullName evidence="32">Envelope glycoprotein gp160</fullName>
    </recommendedName>
    <alternativeName>
        <fullName evidence="32">Env polyprotein</fullName>
    </alternativeName>
    <component>
        <recommendedName>
            <fullName evidence="32">Surface protein gp120</fullName>
            <shortName evidence="32">SU</shortName>
        </recommendedName>
        <alternativeName>
            <fullName evidence="32">Glycoprotein 120</fullName>
            <shortName evidence="32">gp120</shortName>
        </alternativeName>
    </component>
    <component>
        <recommendedName>
            <fullName evidence="32">Transmembrane protein gp41</fullName>
            <shortName evidence="32">TM</shortName>
        </recommendedName>
        <alternativeName>
            <fullName evidence="32">Glycoprotein 41</fullName>
            <shortName evidence="32">gp41</shortName>
        </alternativeName>
    </component>
</protein>
<gene>
    <name evidence="32 37" type="primary">env</name>
</gene>
<dbReference type="Gene3D" id="1.10.287.210">
    <property type="match status" value="1"/>
</dbReference>
<comment type="domain">
    <text evidence="32 33">The 17 amino acids long immunosuppressive region is present in many retroviral envelope proteins. Synthetic peptides derived from this relatively conserved sequence inhibit immune function in vitro and in vivo.</text>
</comment>
<evidence type="ECO:0000256" key="30">
    <source>
        <dbReference type="ARBA" id="ARBA00023288"/>
    </source>
</evidence>
<keyword evidence="26 32" id="KW-0564">Palmitate</keyword>
<comment type="PTM">
    <text evidence="32">Palmitoylation of the transmembrane protein and of Env polyprotein (prior to its proteolytic cleavage) is essential for their association with host cell membrane lipid rafts. Palmitoylation is therefore required for envelope trafficking to classical lipid rafts, but not for viral replication.</text>
</comment>
<dbReference type="GO" id="GO:0020002">
    <property type="term" value="C:host cell plasma membrane"/>
    <property type="evidence" value="ECO:0007669"/>
    <property type="project" value="UniProtKB-SubCell"/>
</dbReference>
<proteinExistence type="inferred from homology"/>
<dbReference type="GO" id="GO:0005198">
    <property type="term" value="F:structural molecule activity"/>
    <property type="evidence" value="ECO:0007669"/>
    <property type="project" value="UniProtKB-UniRule"/>
</dbReference>
<comment type="function">
    <text evidence="32">Transmembrane protein gp41: Acts as a class I viral fusion protein. Under the current model, the protein has at least 3 conformational states: pre-fusion native state, pre-hairpin intermediate state, and post-fusion hairpin state. During fusion of viral and target intracellular membranes, the coiled coil regions (heptad repeats) assume a trimer-of-hairpins structure, positioning the fusion peptide in close proximity to the C-terminal region of the ectodomain. The formation of this structure appears to drive apposition and subsequent fusion of viral and target cell membranes. Complete fusion occurs in host cell endosomes and is dynamin-dependent, however some lipid transfer might occur at the plasma membrane. The virus undergoes clathrin-dependent internalization long before endosomal fusion, thus minimizing the surface exposure of conserved viral epitopes during fusion and reducing the efficacy of inhibitors targeting these epitopes. Membranes fusion leads to delivery of the nucleocapsid into the cytoplasm.</text>
</comment>
<dbReference type="GO" id="GO:0019062">
    <property type="term" value="P:virion attachment to host cell"/>
    <property type="evidence" value="ECO:0007669"/>
    <property type="project" value="UniProtKB-UniRule"/>
</dbReference>
<feature type="site" description="Cleavage; by host furin" evidence="32">
    <location>
        <begin position="509"/>
        <end position="510"/>
    </location>
</feature>
<keyword evidence="11 32" id="KW-0945">Host-virus interaction</keyword>